<keyword evidence="2" id="KW-0732">Signal</keyword>
<dbReference type="EMBL" id="OY660879">
    <property type="protein sequence ID" value="CAJ1076026.1"/>
    <property type="molecule type" value="Genomic_DNA"/>
</dbReference>
<name>A0AAV1GQ59_XYRNO</name>
<feature type="signal peptide" evidence="2">
    <location>
        <begin position="1"/>
        <end position="17"/>
    </location>
</feature>
<gene>
    <name evidence="4" type="ORF">XNOV1_A029868</name>
</gene>
<evidence type="ECO:0000259" key="3">
    <source>
        <dbReference type="PROSITE" id="PS50041"/>
    </source>
</evidence>
<dbReference type="SUPFAM" id="SSF56436">
    <property type="entry name" value="C-type lectin-like"/>
    <property type="match status" value="2"/>
</dbReference>
<evidence type="ECO:0000256" key="1">
    <source>
        <dbReference type="ARBA" id="ARBA00023157"/>
    </source>
</evidence>
<dbReference type="SMART" id="SM00034">
    <property type="entry name" value="CLECT"/>
    <property type="match status" value="1"/>
</dbReference>
<protein>
    <submittedName>
        <fullName evidence="4">Uncharacterized protein LOC122868941</fullName>
    </submittedName>
</protein>
<dbReference type="AlphaFoldDB" id="A0AAV1GQ59"/>
<feature type="domain" description="C-type lectin" evidence="3">
    <location>
        <begin position="27"/>
        <end position="131"/>
    </location>
</feature>
<evidence type="ECO:0000313" key="4">
    <source>
        <dbReference type="EMBL" id="CAJ1076026.1"/>
    </source>
</evidence>
<dbReference type="PANTHER" id="PTHR45784">
    <property type="entry name" value="C-TYPE LECTIN DOMAIN FAMILY 20 MEMBER A-RELATED"/>
    <property type="match status" value="1"/>
</dbReference>
<dbReference type="Pfam" id="PF00059">
    <property type="entry name" value="Lectin_C"/>
    <property type="match status" value="2"/>
</dbReference>
<dbReference type="Proteomes" id="UP001178508">
    <property type="component" value="Chromosome 16"/>
</dbReference>
<dbReference type="InterPro" id="IPR016187">
    <property type="entry name" value="CTDL_fold"/>
</dbReference>
<dbReference type="PANTHER" id="PTHR45784:SF8">
    <property type="entry name" value="C-TYPE MANNOSE RECEPTOR 2-RELATED"/>
    <property type="match status" value="1"/>
</dbReference>
<keyword evidence="1" id="KW-1015">Disulfide bond</keyword>
<dbReference type="PROSITE" id="PS50041">
    <property type="entry name" value="C_TYPE_LECTIN_2"/>
    <property type="match status" value="2"/>
</dbReference>
<feature type="domain" description="C-type lectin" evidence="3">
    <location>
        <begin position="118"/>
        <end position="255"/>
    </location>
</feature>
<feature type="chain" id="PRO_5043326113" evidence="2">
    <location>
        <begin position="18"/>
        <end position="268"/>
    </location>
</feature>
<proteinExistence type="predicted"/>
<accession>A0AAV1GQ59</accession>
<keyword evidence="5" id="KW-1185">Reference proteome</keyword>
<dbReference type="InterPro" id="IPR001304">
    <property type="entry name" value="C-type_lectin-like"/>
</dbReference>
<dbReference type="CDD" id="cd00037">
    <property type="entry name" value="CLECT"/>
    <property type="match status" value="2"/>
</dbReference>
<dbReference type="Gene3D" id="3.10.100.10">
    <property type="entry name" value="Mannose-Binding Protein A, subunit A"/>
    <property type="match status" value="2"/>
</dbReference>
<dbReference type="InterPro" id="IPR018378">
    <property type="entry name" value="C-type_lectin_CS"/>
</dbReference>
<evidence type="ECO:0000256" key="2">
    <source>
        <dbReference type="SAM" id="SignalP"/>
    </source>
</evidence>
<dbReference type="PROSITE" id="PS00615">
    <property type="entry name" value="C_TYPE_LECTIN_1"/>
    <property type="match status" value="1"/>
</dbReference>
<organism evidence="4 5">
    <name type="scientific">Xyrichtys novacula</name>
    <name type="common">Pearly razorfish</name>
    <name type="synonym">Hemipteronotus novacula</name>
    <dbReference type="NCBI Taxonomy" id="13765"/>
    <lineage>
        <taxon>Eukaryota</taxon>
        <taxon>Metazoa</taxon>
        <taxon>Chordata</taxon>
        <taxon>Craniata</taxon>
        <taxon>Vertebrata</taxon>
        <taxon>Euteleostomi</taxon>
        <taxon>Actinopterygii</taxon>
        <taxon>Neopterygii</taxon>
        <taxon>Teleostei</taxon>
        <taxon>Neoteleostei</taxon>
        <taxon>Acanthomorphata</taxon>
        <taxon>Eupercaria</taxon>
        <taxon>Labriformes</taxon>
        <taxon>Labridae</taxon>
        <taxon>Xyrichtys</taxon>
    </lineage>
</organism>
<dbReference type="InterPro" id="IPR016186">
    <property type="entry name" value="C-type_lectin-like/link_sf"/>
</dbReference>
<evidence type="ECO:0000313" key="5">
    <source>
        <dbReference type="Proteomes" id="UP001178508"/>
    </source>
</evidence>
<reference evidence="4" key="1">
    <citation type="submission" date="2023-08" db="EMBL/GenBank/DDBJ databases">
        <authorList>
            <person name="Alioto T."/>
            <person name="Alioto T."/>
            <person name="Gomez Garrido J."/>
        </authorList>
    </citation>
    <scope>NUCLEOTIDE SEQUENCE</scope>
</reference>
<sequence>MCLLAALLMLLPAPAEVQLRTTPYRHFYHEKNIIRGNWYSTRAYCKKNHGDMITIRDEVENRQYYEVEGWIGLYRKNSTSEWKWSRRDEIAKFLLWEDGDPNDWENCAYKKTRENGWHSLNCYHWHPYICNDELLFLVKEEKTWEEALVHCRTLEAKDPSKPVSAYENYKYDLATLLTDDDHEFAREKAQSATTDELWTGLRYLAGYWLWVGGEDMNYKDIKGCLSEGFCGTLPIASNKTYEIRSCEERRNFFCYKKPETNLYFEASA</sequence>